<dbReference type="Proteomes" id="UP001456344">
    <property type="component" value="Chromosome"/>
</dbReference>
<sequence length="131" mass="14011">MRGSYNELAKDEKHLQVKIAALDEVDSATPQGMTADEVPLIDALPYLATNLAKAPEPYLRALFEAVQLAIVVHDDGEHATITIKLPEIAQVAEKDHRTHEPSDLPAQRTGSACEVPVGAPGQAPPAGRACR</sequence>
<organism evidence="1 2">
    <name type="scientific">Amycolatopsis coloradensis</name>
    <dbReference type="NCBI Taxonomy" id="76021"/>
    <lineage>
        <taxon>Bacteria</taxon>
        <taxon>Bacillati</taxon>
        <taxon>Actinomycetota</taxon>
        <taxon>Actinomycetes</taxon>
        <taxon>Pseudonocardiales</taxon>
        <taxon>Pseudonocardiaceae</taxon>
        <taxon>Amycolatopsis</taxon>
    </lineage>
</organism>
<name>A0ACD5BPP2_9PSEU</name>
<gene>
    <name evidence="1" type="ORF">LCL61_29560</name>
</gene>
<protein>
    <submittedName>
        <fullName evidence="1">Uncharacterized protein</fullName>
    </submittedName>
</protein>
<reference evidence="1" key="1">
    <citation type="submission" date="2023-10" db="EMBL/GenBank/DDBJ databases">
        <title>Whole genome sequencing of actinobacterial strain Amycolatopsis sp. (BCA-696) identifies the underlying plant growth-promoting genes.</title>
        <authorList>
            <person name="Gandham P."/>
            <person name="Vadla N."/>
            <person name="Saji A."/>
            <person name="Srinivas V."/>
            <person name="Ruperao P."/>
            <person name="Selvanayagam S."/>
            <person name="Saxena R.K."/>
            <person name="Rathore A."/>
            <person name="Gopalakrishnan S."/>
            <person name="Thakur V."/>
        </authorList>
    </citation>
    <scope>NUCLEOTIDE SEQUENCE</scope>
    <source>
        <strain evidence="1">BCA-696</strain>
    </source>
</reference>
<proteinExistence type="predicted"/>
<accession>A0ACD5BPP2</accession>
<keyword evidence="2" id="KW-1185">Reference proteome</keyword>
<evidence type="ECO:0000313" key="1">
    <source>
        <dbReference type="EMBL" id="WYW19700.1"/>
    </source>
</evidence>
<dbReference type="EMBL" id="CP150484">
    <property type="protein sequence ID" value="WYW19700.1"/>
    <property type="molecule type" value="Genomic_DNA"/>
</dbReference>
<evidence type="ECO:0000313" key="2">
    <source>
        <dbReference type="Proteomes" id="UP001456344"/>
    </source>
</evidence>